<accession>A0A832IB94</accession>
<evidence type="ECO:0000256" key="1">
    <source>
        <dbReference type="SAM" id="MobiDB-lite"/>
    </source>
</evidence>
<feature type="transmembrane region" description="Helical" evidence="2">
    <location>
        <begin position="90"/>
        <end position="116"/>
    </location>
</feature>
<feature type="compositionally biased region" description="Pro residues" evidence="1">
    <location>
        <begin position="17"/>
        <end position="26"/>
    </location>
</feature>
<sequence>MRCATGCSRAGGRGAPWRPPRPPPGRPACLRPPRRLLRPRRRRRRHPGSRAGPIDAARAPRVRVPCLPSPAPRGARSFPLREAPVLGESLALLCLLLFVDGATVSLFTTPLVLQYGKHHNPWLVGLLGGAANAAGAAVQILVLRWALDSKIPALQRFAPTRERLEAALKQYPSASFLAILLARATPLPDAPLKLVAAAVHYPVPLYALAVFLGALPYFVVLSFVGHAVRIPTWMILTAVAVIAVGFAVDRLRRGRAAS</sequence>
<organism evidence="4">
    <name type="scientific">Eiseniibacteriota bacterium</name>
    <dbReference type="NCBI Taxonomy" id="2212470"/>
    <lineage>
        <taxon>Bacteria</taxon>
        <taxon>Candidatus Eiseniibacteriota</taxon>
    </lineage>
</organism>
<name>A0A832IB94_UNCEI</name>
<feature type="transmembrane region" description="Helical" evidence="2">
    <location>
        <begin position="122"/>
        <end position="147"/>
    </location>
</feature>
<keyword evidence="2" id="KW-0472">Membrane</keyword>
<keyword evidence="2" id="KW-1133">Transmembrane helix</keyword>
<feature type="region of interest" description="Disordered" evidence="1">
    <location>
        <begin position="1"/>
        <end position="55"/>
    </location>
</feature>
<evidence type="ECO:0000256" key="2">
    <source>
        <dbReference type="SAM" id="Phobius"/>
    </source>
</evidence>
<feature type="compositionally biased region" description="Basic residues" evidence="1">
    <location>
        <begin position="32"/>
        <end position="48"/>
    </location>
</feature>
<keyword evidence="2" id="KW-0812">Transmembrane</keyword>
<dbReference type="Pfam" id="PF09335">
    <property type="entry name" value="VTT_dom"/>
    <property type="match status" value="1"/>
</dbReference>
<dbReference type="EMBL" id="DSQF01000022">
    <property type="protein sequence ID" value="HGZ43842.1"/>
    <property type="molecule type" value="Genomic_DNA"/>
</dbReference>
<reference evidence="4" key="1">
    <citation type="journal article" date="2020" name="mSystems">
        <title>Genome- and Community-Level Interaction Insights into Carbon Utilization and Element Cycling Functions of Hydrothermarchaeota in Hydrothermal Sediment.</title>
        <authorList>
            <person name="Zhou Z."/>
            <person name="Liu Y."/>
            <person name="Xu W."/>
            <person name="Pan J."/>
            <person name="Luo Z.H."/>
            <person name="Li M."/>
        </authorList>
    </citation>
    <scope>NUCLEOTIDE SEQUENCE [LARGE SCALE GENOMIC DNA]</scope>
    <source>
        <strain evidence="4">SpSt-381</strain>
    </source>
</reference>
<protein>
    <recommendedName>
        <fullName evidence="3">VTT domain-containing protein</fullName>
    </recommendedName>
</protein>
<feature type="transmembrane region" description="Helical" evidence="2">
    <location>
        <begin position="230"/>
        <end position="248"/>
    </location>
</feature>
<gene>
    <name evidence="4" type="ORF">ENR23_10545</name>
</gene>
<proteinExistence type="predicted"/>
<comment type="caution">
    <text evidence="4">The sequence shown here is derived from an EMBL/GenBank/DDBJ whole genome shotgun (WGS) entry which is preliminary data.</text>
</comment>
<feature type="transmembrane region" description="Helical" evidence="2">
    <location>
        <begin position="203"/>
        <end position="224"/>
    </location>
</feature>
<dbReference type="AlphaFoldDB" id="A0A832IB94"/>
<feature type="domain" description="VTT" evidence="3">
    <location>
        <begin position="111"/>
        <end position="226"/>
    </location>
</feature>
<dbReference type="InterPro" id="IPR032816">
    <property type="entry name" value="VTT_dom"/>
</dbReference>
<evidence type="ECO:0000259" key="3">
    <source>
        <dbReference type="Pfam" id="PF09335"/>
    </source>
</evidence>
<evidence type="ECO:0000313" key="4">
    <source>
        <dbReference type="EMBL" id="HGZ43842.1"/>
    </source>
</evidence>